<dbReference type="InterPro" id="IPR036097">
    <property type="entry name" value="HisK_dim/P_sf"/>
</dbReference>
<comment type="caution">
    <text evidence="15">The sequence shown here is derived from an EMBL/GenBank/DDBJ whole genome shotgun (WGS) entry which is preliminary data.</text>
</comment>
<gene>
    <name evidence="15" type="ORF">GRAN_0154</name>
</gene>
<evidence type="ECO:0000256" key="9">
    <source>
        <dbReference type="ARBA" id="ARBA00022840"/>
    </source>
</evidence>
<dbReference type="InterPro" id="IPR003661">
    <property type="entry name" value="HisK_dim/P_dom"/>
</dbReference>
<dbReference type="FunFam" id="1.10.287.130:FF:000008">
    <property type="entry name" value="Two-component sensor histidine kinase"/>
    <property type="match status" value="1"/>
</dbReference>
<dbReference type="SUPFAM" id="SSF55785">
    <property type="entry name" value="PYP-like sensor domain (PAS domain)"/>
    <property type="match status" value="1"/>
</dbReference>
<keyword evidence="6" id="KW-0808">Transferase</keyword>
<dbReference type="InterPro" id="IPR005467">
    <property type="entry name" value="His_kinase_dom"/>
</dbReference>
<dbReference type="Pfam" id="PF02518">
    <property type="entry name" value="HATPase_c"/>
    <property type="match status" value="1"/>
</dbReference>
<dbReference type="FunFam" id="3.30.565.10:FF:000006">
    <property type="entry name" value="Sensor histidine kinase WalK"/>
    <property type="match status" value="1"/>
</dbReference>
<evidence type="ECO:0000256" key="10">
    <source>
        <dbReference type="ARBA" id="ARBA00023012"/>
    </source>
</evidence>
<evidence type="ECO:0000256" key="6">
    <source>
        <dbReference type="ARBA" id="ARBA00022679"/>
    </source>
</evidence>
<dbReference type="PROSITE" id="PS50112">
    <property type="entry name" value="PAS"/>
    <property type="match status" value="1"/>
</dbReference>
<organism evidence="15 16">
    <name type="scientific">Granulicella sibirica</name>
    <dbReference type="NCBI Taxonomy" id="2479048"/>
    <lineage>
        <taxon>Bacteria</taxon>
        <taxon>Pseudomonadati</taxon>
        <taxon>Acidobacteriota</taxon>
        <taxon>Terriglobia</taxon>
        <taxon>Terriglobales</taxon>
        <taxon>Acidobacteriaceae</taxon>
        <taxon>Granulicella</taxon>
    </lineage>
</organism>
<comment type="subcellular location">
    <subcellularLocation>
        <location evidence="2">Cell membrane</location>
    </subcellularLocation>
</comment>
<evidence type="ECO:0000256" key="8">
    <source>
        <dbReference type="ARBA" id="ARBA00022777"/>
    </source>
</evidence>
<dbReference type="GO" id="GO:0004721">
    <property type="term" value="F:phosphoprotein phosphatase activity"/>
    <property type="evidence" value="ECO:0007669"/>
    <property type="project" value="TreeGrafter"/>
</dbReference>
<name>A0A4V1L5T1_9BACT</name>
<evidence type="ECO:0000256" key="12">
    <source>
        <dbReference type="SAM" id="Phobius"/>
    </source>
</evidence>
<dbReference type="Proteomes" id="UP000289437">
    <property type="component" value="Unassembled WGS sequence"/>
</dbReference>
<feature type="transmembrane region" description="Helical" evidence="12">
    <location>
        <begin position="6"/>
        <end position="26"/>
    </location>
</feature>
<dbReference type="SUPFAM" id="SSF55874">
    <property type="entry name" value="ATPase domain of HSP90 chaperone/DNA topoisomerase II/histidine kinase"/>
    <property type="match status" value="1"/>
</dbReference>
<reference evidence="16" key="2">
    <citation type="submission" date="2019-02" db="EMBL/GenBank/DDBJ databases">
        <title>Granulicella sibirica sp. nov., a psychrotolerant acidobacterium isolated from an organic soil layer in forested tundra, West Siberia.</title>
        <authorList>
            <person name="Oshkin I.Y."/>
            <person name="Kulichevskaya I.S."/>
            <person name="Rijpstra W.I.C."/>
            <person name="Sinninghe Damste J.S."/>
            <person name="Rakitin A.L."/>
            <person name="Ravin N.V."/>
            <person name="Dedysh S.N."/>
        </authorList>
    </citation>
    <scope>NUCLEOTIDE SEQUENCE [LARGE SCALE GENOMIC DNA]</scope>
    <source>
        <strain evidence="16">AF10</strain>
    </source>
</reference>
<dbReference type="Gene3D" id="3.30.565.10">
    <property type="entry name" value="Histidine kinase-like ATPase, C-terminal domain"/>
    <property type="match status" value="1"/>
</dbReference>
<dbReference type="Gene3D" id="3.30.450.20">
    <property type="entry name" value="PAS domain"/>
    <property type="match status" value="1"/>
</dbReference>
<dbReference type="GO" id="GO:0000155">
    <property type="term" value="F:phosphorelay sensor kinase activity"/>
    <property type="evidence" value="ECO:0007669"/>
    <property type="project" value="InterPro"/>
</dbReference>
<dbReference type="SMART" id="SM00388">
    <property type="entry name" value="HisKA"/>
    <property type="match status" value="1"/>
</dbReference>
<proteinExistence type="predicted"/>
<dbReference type="GO" id="GO:0016036">
    <property type="term" value="P:cellular response to phosphate starvation"/>
    <property type="evidence" value="ECO:0007669"/>
    <property type="project" value="TreeGrafter"/>
</dbReference>
<dbReference type="InterPro" id="IPR035965">
    <property type="entry name" value="PAS-like_dom_sf"/>
</dbReference>
<dbReference type="PANTHER" id="PTHR45453:SF1">
    <property type="entry name" value="PHOSPHATE REGULON SENSOR PROTEIN PHOR"/>
    <property type="match status" value="1"/>
</dbReference>
<evidence type="ECO:0000256" key="3">
    <source>
        <dbReference type="ARBA" id="ARBA00012438"/>
    </source>
</evidence>
<dbReference type="PRINTS" id="PR00344">
    <property type="entry name" value="BCTRLSENSOR"/>
</dbReference>
<dbReference type="InterPro" id="IPR036890">
    <property type="entry name" value="HATPase_C_sf"/>
</dbReference>
<keyword evidence="11 12" id="KW-0472">Membrane</keyword>
<dbReference type="GO" id="GO:0005886">
    <property type="term" value="C:plasma membrane"/>
    <property type="evidence" value="ECO:0007669"/>
    <property type="project" value="UniProtKB-SubCell"/>
</dbReference>
<keyword evidence="10" id="KW-0902">Two-component regulatory system</keyword>
<keyword evidence="5" id="KW-0597">Phosphoprotein</keyword>
<dbReference type="PANTHER" id="PTHR45453">
    <property type="entry name" value="PHOSPHATE REGULON SENSOR PROTEIN PHOR"/>
    <property type="match status" value="1"/>
</dbReference>
<dbReference type="Pfam" id="PF12860">
    <property type="entry name" value="PAS_7"/>
    <property type="match status" value="1"/>
</dbReference>
<feature type="domain" description="Histidine kinase" evidence="13">
    <location>
        <begin position="239"/>
        <end position="463"/>
    </location>
</feature>
<dbReference type="EC" id="2.7.13.3" evidence="3"/>
<evidence type="ECO:0000256" key="2">
    <source>
        <dbReference type="ARBA" id="ARBA00004236"/>
    </source>
</evidence>
<keyword evidence="12" id="KW-1133">Transmembrane helix</keyword>
<dbReference type="InterPro" id="IPR003594">
    <property type="entry name" value="HATPase_dom"/>
</dbReference>
<keyword evidence="8" id="KW-0418">Kinase</keyword>
<keyword evidence="16" id="KW-1185">Reference proteome</keyword>
<evidence type="ECO:0000256" key="1">
    <source>
        <dbReference type="ARBA" id="ARBA00000085"/>
    </source>
</evidence>
<feature type="transmembrane region" description="Helical" evidence="12">
    <location>
        <begin position="33"/>
        <end position="51"/>
    </location>
</feature>
<dbReference type="EMBL" id="RDSM01000001">
    <property type="protein sequence ID" value="RXH56844.1"/>
    <property type="molecule type" value="Genomic_DNA"/>
</dbReference>
<dbReference type="RefSeq" id="WP_241654250.1">
    <property type="nucleotide sequence ID" value="NZ_RDSM01000001.1"/>
</dbReference>
<evidence type="ECO:0000256" key="11">
    <source>
        <dbReference type="ARBA" id="ARBA00023136"/>
    </source>
</evidence>
<dbReference type="CDD" id="cd00082">
    <property type="entry name" value="HisKA"/>
    <property type="match status" value="1"/>
</dbReference>
<dbReference type="SMART" id="SM00387">
    <property type="entry name" value="HATPase_c"/>
    <property type="match status" value="1"/>
</dbReference>
<dbReference type="GO" id="GO:0005524">
    <property type="term" value="F:ATP binding"/>
    <property type="evidence" value="ECO:0007669"/>
    <property type="project" value="UniProtKB-KW"/>
</dbReference>
<evidence type="ECO:0000313" key="15">
    <source>
        <dbReference type="EMBL" id="RXH56844.1"/>
    </source>
</evidence>
<dbReference type="Gene3D" id="1.10.287.130">
    <property type="match status" value="1"/>
</dbReference>
<evidence type="ECO:0000256" key="4">
    <source>
        <dbReference type="ARBA" id="ARBA00022475"/>
    </source>
</evidence>
<evidence type="ECO:0000313" key="16">
    <source>
        <dbReference type="Proteomes" id="UP000289437"/>
    </source>
</evidence>
<keyword evidence="12" id="KW-0812">Transmembrane</keyword>
<accession>A0A4V1L5T1</accession>
<dbReference type="AlphaFoldDB" id="A0A4V1L5T1"/>
<dbReference type="Pfam" id="PF00512">
    <property type="entry name" value="HisKA"/>
    <property type="match status" value="1"/>
</dbReference>
<keyword evidence="9" id="KW-0067">ATP-binding</keyword>
<keyword evidence="7" id="KW-0547">Nucleotide-binding</keyword>
<dbReference type="InterPro" id="IPR004358">
    <property type="entry name" value="Sig_transdc_His_kin-like_C"/>
</dbReference>
<protein>
    <recommendedName>
        <fullName evidence="3">histidine kinase</fullName>
        <ecNumber evidence="3">2.7.13.3</ecNumber>
    </recommendedName>
</protein>
<dbReference type="PROSITE" id="PS50109">
    <property type="entry name" value="HIS_KIN"/>
    <property type="match status" value="1"/>
</dbReference>
<dbReference type="InterPro" id="IPR000014">
    <property type="entry name" value="PAS"/>
</dbReference>
<keyword evidence="4" id="KW-1003">Cell membrane</keyword>
<evidence type="ECO:0000256" key="7">
    <source>
        <dbReference type="ARBA" id="ARBA00022741"/>
    </source>
</evidence>
<reference evidence="15 16" key="1">
    <citation type="submission" date="2018-11" db="EMBL/GenBank/DDBJ databases">
        <authorList>
            <person name="Mardanov A.V."/>
            <person name="Ravin N.V."/>
            <person name="Dedysh S.N."/>
        </authorList>
    </citation>
    <scope>NUCLEOTIDE SEQUENCE [LARGE SCALE GENOMIC DNA]</scope>
    <source>
        <strain evidence="15 16">AF10</strain>
    </source>
</reference>
<feature type="domain" description="PAS" evidence="14">
    <location>
        <begin position="114"/>
        <end position="149"/>
    </location>
</feature>
<dbReference type="SUPFAM" id="SSF47384">
    <property type="entry name" value="Homodimeric domain of signal transducing histidine kinase"/>
    <property type="match status" value="1"/>
</dbReference>
<comment type="catalytic activity">
    <reaction evidence="1">
        <text>ATP + protein L-histidine = ADP + protein N-phospho-L-histidine.</text>
        <dbReference type="EC" id="2.7.13.3"/>
    </reaction>
</comment>
<dbReference type="InterPro" id="IPR050351">
    <property type="entry name" value="BphY/WalK/GraS-like"/>
</dbReference>
<evidence type="ECO:0000256" key="5">
    <source>
        <dbReference type="ARBA" id="ARBA00022553"/>
    </source>
</evidence>
<sequence>MNRSLFFNLFYRVALGLALFAGVVAYGPRLRGLIACAVGLILSAAVTWWIVHSLRAAISPLEQSAMKILAPALDTLEPVDNAQRPAYRDFDKLAHAVAAASSDVQETLRASSESRHDLEALLDSMQDAVVAVDSAGRILWTNQRMQRLMPSASYNGSAGSPVRVGHALVQTIRDPDVLQVVQSTLDNKTAFYRRATSVLPGSIFEVNASPMPGGGAVAVLHDITRIEQVERTQKDFVANVSHELRTPLTSITGYVETLLDHEESLSENARSFLSTILKNALRMNRLTEDLLVMARVESAEQALSPTPIRADTLVRDAVLSMSGLIQENEAVLEVGELTRRQVFADHDAILQVLGNLIENAIKYGQARNATHSRVIVSAREIAAPFELVEFSVRDFGQGIASEHLTRIFERFYRVDKARSRESGGTGLGLAIAHHTVQMQGGTIRAESDLNAGSNFIFTLPVAQYPIADEES</sequence>
<evidence type="ECO:0000259" key="13">
    <source>
        <dbReference type="PROSITE" id="PS50109"/>
    </source>
</evidence>
<evidence type="ECO:0000259" key="14">
    <source>
        <dbReference type="PROSITE" id="PS50112"/>
    </source>
</evidence>